<protein>
    <submittedName>
        <fullName evidence="2">Uncharacterized protein</fullName>
    </submittedName>
</protein>
<keyword evidence="3" id="KW-1185">Reference proteome</keyword>
<comment type="caution">
    <text evidence="2">The sequence shown here is derived from an EMBL/GenBank/DDBJ whole genome shotgun (WGS) entry which is preliminary data.</text>
</comment>
<organism evidence="2 3">
    <name type="scientific">Psophocarpus tetragonolobus</name>
    <name type="common">Winged bean</name>
    <name type="synonym">Dolichos tetragonolobus</name>
    <dbReference type="NCBI Taxonomy" id="3891"/>
    <lineage>
        <taxon>Eukaryota</taxon>
        <taxon>Viridiplantae</taxon>
        <taxon>Streptophyta</taxon>
        <taxon>Embryophyta</taxon>
        <taxon>Tracheophyta</taxon>
        <taxon>Spermatophyta</taxon>
        <taxon>Magnoliopsida</taxon>
        <taxon>eudicotyledons</taxon>
        <taxon>Gunneridae</taxon>
        <taxon>Pentapetalae</taxon>
        <taxon>rosids</taxon>
        <taxon>fabids</taxon>
        <taxon>Fabales</taxon>
        <taxon>Fabaceae</taxon>
        <taxon>Papilionoideae</taxon>
        <taxon>50 kb inversion clade</taxon>
        <taxon>NPAAA clade</taxon>
        <taxon>indigoferoid/millettioid clade</taxon>
        <taxon>Phaseoleae</taxon>
        <taxon>Psophocarpus</taxon>
    </lineage>
</organism>
<name>A0AAN9XPE3_PSOTE</name>
<feature type="chain" id="PRO_5042998394" evidence="1">
    <location>
        <begin position="24"/>
        <end position="80"/>
    </location>
</feature>
<dbReference type="Proteomes" id="UP001386955">
    <property type="component" value="Unassembled WGS sequence"/>
</dbReference>
<evidence type="ECO:0000256" key="1">
    <source>
        <dbReference type="SAM" id="SignalP"/>
    </source>
</evidence>
<evidence type="ECO:0000313" key="3">
    <source>
        <dbReference type="Proteomes" id="UP001386955"/>
    </source>
</evidence>
<keyword evidence="1" id="KW-0732">Signal</keyword>
<accession>A0AAN9XPE3</accession>
<gene>
    <name evidence="2" type="ORF">VNO78_11896</name>
</gene>
<proteinExistence type="predicted"/>
<dbReference type="EMBL" id="JAYMYS010000003">
    <property type="protein sequence ID" value="KAK7400657.1"/>
    <property type="molecule type" value="Genomic_DNA"/>
</dbReference>
<dbReference type="AlphaFoldDB" id="A0AAN9XPE3"/>
<reference evidence="2 3" key="1">
    <citation type="submission" date="2024-01" db="EMBL/GenBank/DDBJ databases">
        <title>The genomes of 5 underutilized Papilionoideae crops provide insights into root nodulation and disease resistanc.</title>
        <authorList>
            <person name="Jiang F."/>
        </authorList>
    </citation>
    <scope>NUCLEOTIDE SEQUENCE [LARGE SCALE GENOMIC DNA]</scope>
    <source>
        <strain evidence="2">DUOXIRENSHENG_FW03</strain>
        <tissue evidence="2">Leaves</tissue>
    </source>
</reference>
<feature type="signal peptide" evidence="1">
    <location>
        <begin position="1"/>
        <end position="23"/>
    </location>
</feature>
<evidence type="ECO:0000313" key="2">
    <source>
        <dbReference type="EMBL" id="KAK7400657.1"/>
    </source>
</evidence>
<sequence>MAMTRFWFCTILILAFVVVISQSRSLPSSFQSHTTKSDSQLGADRISIEAISGLKLNGMEIIKYNINRLSPGGPDPHHHP</sequence>